<evidence type="ECO:0000256" key="1">
    <source>
        <dbReference type="SAM" id="SignalP"/>
    </source>
</evidence>
<reference evidence="2 3" key="1">
    <citation type="submission" date="2023-02" db="EMBL/GenBank/DDBJ databases">
        <title>Genome Sequence of L. cardiaca H63T.</title>
        <authorList>
            <person name="Lopez A.E."/>
            <person name="Cianciotto N.P."/>
        </authorList>
    </citation>
    <scope>NUCLEOTIDE SEQUENCE [LARGE SCALE GENOMIC DNA]</scope>
    <source>
        <strain evidence="2 3">H63</strain>
    </source>
</reference>
<dbReference type="EMBL" id="CP119078">
    <property type="protein sequence ID" value="WED44684.1"/>
    <property type="molecule type" value="Genomic_DNA"/>
</dbReference>
<keyword evidence="3" id="KW-1185">Reference proteome</keyword>
<feature type="signal peptide" evidence="1">
    <location>
        <begin position="1"/>
        <end position="24"/>
    </location>
</feature>
<feature type="chain" id="PRO_5046526706" description="Lipoprotein" evidence="1">
    <location>
        <begin position="25"/>
        <end position="124"/>
    </location>
</feature>
<gene>
    <name evidence="2" type="ORF">PXX05_11450</name>
</gene>
<accession>A0ABY8AW51</accession>
<protein>
    <recommendedName>
        <fullName evidence="4">Lipoprotein</fullName>
    </recommendedName>
</protein>
<evidence type="ECO:0008006" key="4">
    <source>
        <dbReference type="Google" id="ProtNLM"/>
    </source>
</evidence>
<evidence type="ECO:0000313" key="3">
    <source>
        <dbReference type="Proteomes" id="UP001222087"/>
    </source>
</evidence>
<proteinExistence type="predicted"/>
<keyword evidence="1" id="KW-0732">Signal</keyword>
<evidence type="ECO:0000313" key="2">
    <source>
        <dbReference type="EMBL" id="WED44684.1"/>
    </source>
</evidence>
<dbReference type="PROSITE" id="PS51257">
    <property type="entry name" value="PROKAR_LIPOPROTEIN"/>
    <property type="match status" value="1"/>
</dbReference>
<organism evidence="2 3">
    <name type="scientific">Legionella cardiaca</name>
    <dbReference type="NCBI Taxonomy" id="1071983"/>
    <lineage>
        <taxon>Bacteria</taxon>
        <taxon>Pseudomonadati</taxon>
        <taxon>Pseudomonadota</taxon>
        <taxon>Gammaproteobacteria</taxon>
        <taxon>Legionellales</taxon>
        <taxon>Legionellaceae</taxon>
        <taxon>Legionella</taxon>
    </lineage>
</organism>
<name>A0ABY8AW51_9GAMM</name>
<dbReference type="Proteomes" id="UP001222087">
    <property type="component" value="Chromosome"/>
</dbReference>
<sequence length="124" mass="13185">MKMNKLFYALGIALCLVLGGCSKDAPPGDYDVNEVGKLKKVASGVIISKRPVKFHSKAATGKTDKAPGSEYLDGGHGYVYVIKLNSGAIVSVAQAEDLKLKVKQKVLVVYGKTTRILPDSGTDM</sequence>